<dbReference type="EMBL" id="QICM01000057">
    <property type="protein sequence ID" value="PXV60145.1"/>
    <property type="molecule type" value="Genomic_DNA"/>
</dbReference>
<dbReference type="Pfam" id="PF02661">
    <property type="entry name" value="Fic"/>
    <property type="match status" value="1"/>
</dbReference>
<dbReference type="SUPFAM" id="SSF140931">
    <property type="entry name" value="Fic-like"/>
    <property type="match status" value="1"/>
</dbReference>
<dbReference type="PANTHER" id="PTHR39426:SF1">
    <property type="entry name" value="HOMOLOGY TO DEATH-ON-CURING PROTEIN OF PHAGE P1"/>
    <property type="match status" value="1"/>
</dbReference>
<dbReference type="PROSITE" id="PS51459">
    <property type="entry name" value="FIDO"/>
    <property type="match status" value="1"/>
</dbReference>
<dbReference type="Proteomes" id="UP000324896">
    <property type="component" value="Unassembled WGS sequence"/>
</dbReference>
<dbReference type="InterPro" id="IPR003812">
    <property type="entry name" value="Fido"/>
</dbReference>
<evidence type="ECO:0000313" key="4">
    <source>
        <dbReference type="Proteomes" id="UP000247389"/>
    </source>
</evidence>
<dbReference type="Proteomes" id="UP000247389">
    <property type="component" value="Unassembled WGS sequence"/>
</dbReference>
<proteinExistence type="predicted"/>
<evidence type="ECO:0000313" key="5">
    <source>
        <dbReference type="Proteomes" id="UP000324896"/>
    </source>
</evidence>
<evidence type="ECO:0000313" key="2">
    <source>
        <dbReference type="EMBL" id="PXV60145.1"/>
    </source>
</evidence>
<dbReference type="EMBL" id="FMYT01000043">
    <property type="protein sequence ID" value="SDD27743.1"/>
    <property type="molecule type" value="Genomic_DNA"/>
</dbReference>
<dbReference type="PIRSF" id="PIRSF018297">
    <property type="entry name" value="Doc"/>
    <property type="match status" value="1"/>
</dbReference>
<dbReference type="InterPro" id="IPR053737">
    <property type="entry name" value="Type_II_TA_Toxin"/>
</dbReference>
<dbReference type="InterPro" id="IPR036597">
    <property type="entry name" value="Fido-like_dom_sf"/>
</dbReference>
<feature type="domain" description="Fido" evidence="1">
    <location>
        <begin position="7"/>
        <end position="125"/>
    </location>
</feature>
<organism evidence="3 5">
    <name type="scientific">Halanaerobium congolense</name>
    <dbReference type="NCBI Taxonomy" id="54121"/>
    <lineage>
        <taxon>Bacteria</taxon>
        <taxon>Bacillati</taxon>
        <taxon>Bacillota</taxon>
        <taxon>Clostridia</taxon>
        <taxon>Halanaerobiales</taxon>
        <taxon>Halanaerobiaceae</taxon>
        <taxon>Halanaerobium</taxon>
    </lineage>
</organism>
<dbReference type="NCBIfam" id="TIGR01550">
    <property type="entry name" value="DOC_P1"/>
    <property type="match status" value="1"/>
</dbReference>
<dbReference type="PANTHER" id="PTHR39426">
    <property type="entry name" value="HOMOLOGY TO DEATH-ON-CURING PROTEIN OF PHAGE P1"/>
    <property type="match status" value="1"/>
</dbReference>
<dbReference type="GO" id="GO:0016301">
    <property type="term" value="F:kinase activity"/>
    <property type="evidence" value="ECO:0007669"/>
    <property type="project" value="InterPro"/>
</dbReference>
<dbReference type="RefSeq" id="WP_089656220.1">
    <property type="nucleotide sequence ID" value="NZ_FMYT01000043.1"/>
</dbReference>
<reference evidence="2 4" key="2">
    <citation type="submission" date="2018-04" db="EMBL/GenBank/DDBJ databases">
        <title>Subsurface microbial communities from deep shales in Ohio and West Virginia, USA.</title>
        <authorList>
            <person name="Wrighton K."/>
        </authorList>
    </citation>
    <scope>NUCLEOTIDE SEQUENCE [LARGE SCALE GENOMIC DNA]</scope>
    <source>
        <strain evidence="2 4">MSL28</strain>
    </source>
</reference>
<name>A0A1G6TFA5_9FIRM</name>
<accession>A0A1G6TFA5</accession>
<gene>
    <name evidence="2" type="ORF">C8C78_1572</name>
    <name evidence="3" type="ORF">SAMN04488597_1434</name>
</gene>
<evidence type="ECO:0000313" key="3">
    <source>
        <dbReference type="EMBL" id="SDD27743.1"/>
    </source>
</evidence>
<evidence type="ECO:0000259" key="1">
    <source>
        <dbReference type="PROSITE" id="PS51459"/>
    </source>
</evidence>
<dbReference type="InterPro" id="IPR006440">
    <property type="entry name" value="Doc"/>
</dbReference>
<dbReference type="Gene3D" id="1.20.120.1870">
    <property type="entry name" value="Fic/DOC protein, Fido domain"/>
    <property type="match status" value="1"/>
</dbReference>
<protein>
    <submittedName>
        <fullName evidence="2 3">Death on curing protein</fullName>
    </submittedName>
</protein>
<reference evidence="3 5" key="1">
    <citation type="submission" date="2016-10" db="EMBL/GenBank/DDBJ databases">
        <authorList>
            <person name="Varghese N."/>
            <person name="Submissions S."/>
        </authorList>
    </citation>
    <scope>NUCLEOTIDE SEQUENCE [LARGE SCALE GENOMIC DNA]</scope>
    <source>
        <strain evidence="3 5">WG10</strain>
    </source>
</reference>
<dbReference type="AlphaFoldDB" id="A0A1G6TFA5"/>
<sequence>MNDIKFIPKDIILFFHEQLVKIYGGSFGIRDENLLDSALEQPKATYQGKYLHDSLLKMAAAYCYHLCNNHPFIDGNKRIAFVAMDTFLQKNYLEITASEKDAYKMMIQVVSGQLSKKELTLWLENNTNSIE</sequence>